<dbReference type="eggNOG" id="COG2274">
    <property type="taxonomic scope" value="Bacteria"/>
</dbReference>
<feature type="transmembrane region" description="Helical" evidence="9">
    <location>
        <begin position="443"/>
        <end position="468"/>
    </location>
</feature>
<dbReference type="GO" id="GO:0016887">
    <property type="term" value="F:ATP hydrolysis activity"/>
    <property type="evidence" value="ECO:0007669"/>
    <property type="project" value="InterPro"/>
</dbReference>
<dbReference type="Pfam" id="PF00664">
    <property type="entry name" value="ABC_membrane"/>
    <property type="match status" value="1"/>
</dbReference>
<name>A6G2F0_9BACT</name>
<feature type="transmembrane region" description="Helical" evidence="9">
    <location>
        <begin position="298"/>
        <end position="319"/>
    </location>
</feature>
<dbReference type="GO" id="GO:0005886">
    <property type="term" value="C:plasma membrane"/>
    <property type="evidence" value="ECO:0007669"/>
    <property type="project" value="UniProtKB-SubCell"/>
</dbReference>
<proteinExistence type="predicted"/>
<dbReference type="InterPro" id="IPR036640">
    <property type="entry name" value="ABC1_TM_sf"/>
</dbReference>
<dbReference type="InterPro" id="IPR003439">
    <property type="entry name" value="ABC_transporter-like_ATP-bd"/>
</dbReference>
<evidence type="ECO:0000256" key="9">
    <source>
        <dbReference type="SAM" id="Phobius"/>
    </source>
</evidence>
<protein>
    <submittedName>
        <fullName evidence="13">Putative lantibiotic ABC transporter, permease/ATP-binding protein</fullName>
    </submittedName>
</protein>
<dbReference type="InterPro" id="IPR027417">
    <property type="entry name" value="P-loop_NTPase"/>
</dbReference>
<evidence type="ECO:0000256" key="7">
    <source>
        <dbReference type="ARBA" id="ARBA00022989"/>
    </source>
</evidence>
<evidence type="ECO:0000259" key="11">
    <source>
        <dbReference type="PROSITE" id="PS50929"/>
    </source>
</evidence>
<evidence type="ECO:0000256" key="1">
    <source>
        <dbReference type="ARBA" id="ARBA00004651"/>
    </source>
</evidence>
<evidence type="ECO:0000313" key="14">
    <source>
        <dbReference type="Proteomes" id="UP000005801"/>
    </source>
</evidence>
<dbReference type="GO" id="GO:0005524">
    <property type="term" value="F:ATP binding"/>
    <property type="evidence" value="ECO:0007669"/>
    <property type="project" value="UniProtKB-KW"/>
</dbReference>
<evidence type="ECO:0000256" key="2">
    <source>
        <dbReference type="ARBA" id="ARBA00022448"/>
    </source>
</evidence>
<dbReference type="SUPFAM" id="SSF52540">
    <property type="entry name" value="P-loop containing nucleoside triphosphate hydrolases"/>
    <property type="match status" value="1"/>
</dbReference>
<feature type="transmembrane region" description="Helical" evidence="9">
    <location>
        <begin position="325"/>
        <end position="344"/>
    </location>
</feature>
<keyword evidence="6 13" id="KW-0067">ATP-binding</keyword>
<feature type="transmembrane region" description="Helical" evidence="9">
    <location>
        <begin position="191"/>
        <end position="212"/>
    </location>
</feature>
<dbReference type="PROSITE" id="PS50990">
    <property type="entry name" value="PEPTIDASE_C39"/>
    <property type="match status" value="1"/>
</dbReference>
<feature type="domain" description="Peptidase C39" evidence="12">
    <location>
        <begin position="32"/>
        <end position="156"/>
    </location>
</feature>
<dbReference type="MEROPS" id="C39.005"/>
<dbReference type="Gene3D" id="3.40.50.300">
    <property type="entry name" value="P-loop containing nucleotide triphosphate hydrolases"/>
    <property type="match status" value="1"/>
</dbReference>
<keyword evidence="2" id="KW-0813">Transport</keyword>
<keyword evidence="3" id="KW-1003">Cell membrane</keyword>
<dbReference type="GO" id="GO:0008233">
    <property type="term" value="F:peptidase activity"/>
    <property type="evidence" value="ECO:0007669"/>
    <property type="project" value="InterPro"/>
</dbReference>
<dbReference type="CDD" id="cd18779">
    <property type="entry name" value="ABC_6TM_T1SS_like"/>
    <property type="match status" value="1"/>
</dbReference>
<gene>
    <name evidence="13" type="ORF">PPSIR1_22636</name>
</gene>
<dbReference type="RefSeq" id="WP_006970899.1">
    <property type="nucleotide sequence ID" value="NZ_ABCS01000015.1"/>
</dbReference>
<keyword evidence="4 9" id="KW-0812">Transmembrane</keyword>
<evidence type="ECO:0000256" key="4">
    <source>
        <dbReference type="ARBA" id="ARBA00022692"/>
    </source>
</evidence>
<dbReference type="AlphaFoldDB" id="A6G2F0"/>
<feature type="domain" description="ABC transporter" evidence="10">
    <location>
        <begin position="503"/>
        <end position="736"/>
    </location>
</feature>
<keyword evidence="5" id="KW-0547">Nucleotide-binding</keyword>
<evidence type="ECO:0000259" key="10">
    <source>
        <dbReference type="PROSITE" id="PS50893"/>
    </source>
</evidence>
<dbReference type="FunFam" id="3.40.50.300:FF:000299">
    <property type="entry name" value="ABC transporter ATP-binding protein/permease"/>
    <property type="match status" value="1"/>
</dbReference>
<dbReference type="STRING" id="391625.PPSIR1_22636"/>
<evidence type="ECO:0000256" key="6">
    <source>
        <dbReference type="ARBA" id="ARBA00022840"/>
    </source>
</evidence>
<keyword evidence="7 9" id="KW-1133">Transmembrane helix</keyword>
<dbReference type="Gene3D" id="1.20.1560.10">
    <property type="entry name" value="ABC transporter type 1, transmembrane domain"/>
    <property type="match status" value="1"/>
</dbReference>
<dbReference type="Pfam" id="PF00005">
    <property type="entry name" value="ABC_tran"/>
    <property type="match status" value="1"/>
</dbReference>
<feature type="transmembrane region" description="Helical" evidence="9">
    <location>
        <begin position="224"/>
        <end position="245"/>
    </location>
</feature>
<comment type="subcellular location">
    <subcellularLocation>
        <location evidence="1">Cell membrane</location>
        <topology evidence="1">Multi-pass membrane protein</topology>
    </subcellularLocation>
</comment>
<dbReference type="PROSITE" id="PS00211">
    <property type="entry name" value="ABC_TRANSPORTER_1"/>
    <property type="match status" value="1"/>
</dbReference>
<dbReference type="Gene3D" id="3.90.70.10">
    <property type="entry name" value="Cysteine proteinases"/>
    <property type="match status" value="1"/>
</dbReference>
<dbReference type="InterPro" id="IPR005074">
    <property type="entry name" value="Peptidase_C39"/>
</dbReference>
<dbReference type="GO" id="GO:0140359">
    <property type="term" value="F:ABC-type transporter activity"/>
    <property type="evidence" value="ECO:0007669"/>
    <property type="project" value="InterPro"/>
</dbReference>
<keyword evidence="8 9" id="KW-0472">Membrane</keyword>
<dbReference type="InterPro" id="IPR039421">
    <property type="entry name" value="Type_1_exporter"/>
</dbReference>
<dbReference type="InterPro" id="IPR003593">
    <property type="entry name" value="AAA+_ATPase"/>
</dbReference>
<organism evidence="13 14">
    <name type="scientific">Plesiocystis pacifica SIR-1</name>
    <dbReference type="NCBI Taxonomy" id="391625"/>
    <lineage>
        <taxon>Bacteria</taxon>
        <taxon>Pseudomonadati</taxon>
        <taxon>Myxococcota</taxon>
        <taxon>Polyangia</taxon>
        <taxon>Nannocystales</taxon>
        <taxon>Nannocystaceae</taxon>
        <taxon>Plesiocystis</taxon>
    </lineage>
</organism>
<dbReference type="Pfam" id="PF03412">
    <property type="entry name" value="Peptidase_C39"/>
    <property type="match status" value="1"/>
</dbReference>
<dbReference type="PANTHER" id="PTHR24221">
    <property type="entry name" value="ATP-BINDING CASSETTE SUB-FAMILY B"/>
    <property type="match status" value="1"/>
</dbReference>
<dbReference type="InterPro" id="IPR017871">
    <property type="entry name" value="ABC_transporter-like_CS"/>
</dbReference>
<evidence type="ECO:0000259" key="12">
    <source>
        <dbReference type="PROSITE" id="PS50990"/>
    </source>
</evidence>
<dbReference type="Proteomes" id="UP000005801">
    <property type="component" value="Unassembled WGS sequence"/>
</dbReference>
<dbReference type="GO" id="GO:0006508">
    <property type="term" value="P:proteolysis"/>
    <property type="evidence" value="ECO:0007669"/>
    <property type="project" value="InterPro"/>
</dbReference>
<dbReference type="EMBL" id="ABCS01000015">
    <property type="protein sequence ID" value="EDM79887.1"/>
    <property type="molecule type" value="Genomic_DNA"/>
</dbReference>
<reference evidence="13 14" key="1">
    <citation type="submission" date="2007-06" db="EMBL/GenBank/DDBJ databases">
        <authorList>
            <person name="Shimkets L."/>
            <person name="Ferriera S."/>
            <person name="Johnson J."/>
            <person name="Kravitz S."/>
            <person name="Beeson K."/>
            <person name="Sutton G."/>
            <person name="Rogers Y.-H."/>
            <person name="Friedman R."/>
            <person name="Frazier M."/>
            <person name="Venter J.C."/>
        </authorList>
    </citation>
    <scope>NUCLEOTIDE SEQUENCE [LARGE SCALE GENOMIC DNA]</scope>
    <source>
        <strain evidence="13 14">SIR-1</strain>
    </source>
</reference>
<dbReference type="PROSITE" id="PS50893">
    <property type="entry name" value="ABC_TRANSPORTER_2"/>
    <property type="match status" value="1"/>
</dbReference>
<dbReference type="SUPFAM" id="SSF90123">
    <property type="entry name" value="ABC transporter transmembrane region"/>
    <property type="match status" value="1"/>
</dbReference>
<dbReference type="PANTHER" id="PTHR24221:SF606">
    <property type="entry name" value="COLICIN V SECRETION-PROCESSING ATP-BINDING PROTEIN"/>
    <property type="match status" value="1"/>
</dbReference>
<evidence type="ECO:0000256" key="8">
    <source>
        <dbReference type="ARBA" id="ARBA00023136"/>
    </source>
</evidence>
<dbReference type="InterPro" id="IPR011527">
    <property type="entry name" value="ABC1_TM_dom"/>
</dbReference>
<sequence>MSETRDEPLWQRFPALGRLGAIGARRLEHVQQMTEADCGAACLAMVLRYHGNIVALEDLREAAGADENGVSALAILRAGRSYGLRGRGVRIDDIDDVELCPRGTILHWEFNHFVVLEGIERRGADTSVRIVDPALGRRVVSEEEFDKACTGVALLLEPGEAFVRGDERGGSKGIARYVALMRRYPQLWSRALLMSVLIQLLALTLPLMTTLLVDRILPRRDLDLMLVLGVGLGTMVFFHFISSLIRANLLLQLRTLLDAQMTVGFLDHLVELPYSFFQRRSTGDLMMRLASNTTVREILTSGAMSAVLDGTLVSLYLVMVFWLSPLMGFVVLLIAGLQLSLYFATRQRQHELMAESLAVQAKTSGYEIELISGIETLKSMGAEFRAVERWTNLFVDNLNVSLRRGRLDAWVGSLLGSLAMAAPLIILGVGAKLVLEGSTSLGGMLGLAALAGGFLGPLNGLVGVAMRFQVLGSYLERIEDVLDTEAEQHGREVERAPRLSGQISARRVSFRYSDSTPFAVDGISVDIEPGKFVAIVGASGAGKSTLAKLLVGLYMPTHGKVFYDGRDLANFELRSVREQLGVVTQRGDVFGMTVRDNIALAQPGIGLEAVMDAAKLAAIHDEIMDLPMGYDTILADGGASLSGGQRQRLALARALAGKPSIVLLDEATSNLDNVTEAAIQRSLAELECTRVVIAHRLSTVIDADEILVLSEGRVVESGTHAELLARGKVYAKLYAGQGQES</sequence>
<evidence type="ECO:0000256" key="5">
    <source>
        <dbReference type="ARBA" id="ARBA00022741"/>
    </source>
</evidence>
<evidence type="ECO:0000256" key="3">
    <source>
        <dbReference type="ARBA" id="ARBA00022475"/>
    </source>
</evidence>
<comment type="caution">
    <text evidence="13">The sequence shown here is derived from an EMBL/GenBank/DDBJ whole genome shotgun (WGS) entry which is preliminary data.</text>
</comment>
<dbReference type="GO" id="GO:0034040">
    <property type="term" value="F:ATPase-coupled lipid transmembrane transporter activity"/>
    <property type="evidence" value="ECO:0007669"/>
    <property type="project" value="TreeGrafter"/>
</dbReference>
<keyword evidence="14" id="KW-1185">Reference proteome</keyword>
<accession>A6G2F0</accession>
<feature type="domain" description="ABC transmembrane type-1" evidence="11">
    <location>
        <begin position="191"/>
        <end position="469"/>
    </location>
</feature>
<dbReference type="SMART" id="SM00382">
    <property type="entry name" value="AAA"/>
    <property type="match status" value="1"/>
</dbReference>
<feature type="transmembrane region" description="Helical" evidence="9">
    <location>
        <begin position="409"/>
        <end position="431"/>
    </location>
</feature>
<evidence type="ECO:0000313" key="13">
    <source>
        <dbReference type="EMBL" id="EDM79887.1"/>
    </source>
</evidence>
<dbReference type="OrthoDB" id="9760168at2"/>
<dbReference type="PROSITE" id="PS50929">
    <property type="entry name" value="ABC_TM1F"/>
    <property type="match status" value="1"/>
</dbReference>